<dbReference type="Proteomes" id="UP000789920">
    <property type="component" value="Unassembled WGS sequence"/>
</dbReference>
<name>A0ACA9QY26_9GLOM</name>
<feature type="non-terminal residue" evidence="1">
    <location>
        <position position="129"/>
    </location>
</feature>
<proteinExistence type="predicted"/>
<reference evidence="1" key="1">
    <citation type="submission" date="2021-06" db="EMBL/GenBank/DDBJ databases">
        <authorList>
            <person name="Kallberg Y."/>
            <person name="Tangrot J."/>
            <person name="Rosling A."/>
        </authorList>
    </citation>
    <scope>NUCLEOTIDE SEQUENCE</scope>
    <source>
        <strain evidence="1">MA461A</strain>
    </source>
</reference>
<accession>A0ACA9QY26</accession>
<sequence>IKRDKRPSSKEIFNIIDTWNNEILNGESTEIVAQIKKADKILEKFLASNASSKDSVKIHPEAIYSSRLFDPLNITDNNKLSNNLENLKNDESLLIKGAENVINDAEKIMSKESINNKESSEIDNLENSK</sequence>
<organism evidence="1 2">
    <name type="scientific">Racocetra persica</name>
    <dbReference type="NCBI Taxonomy" id="160502"/>
    <lineage>
        <taxon>Eukaryota</taxon>
        <taxon>Fungi</taxon>
        <taxon>Fungi incertae sedis</taxon>
        <taxon>Mucoromycota</taxon>
        <taxon>Glomeromycotina</taxon>
        <taxon>Glomeromycetes</taxon>
        <taxon>Diversisporales</taxon>
        <taxon>Gigasporaceae</taxon>
        <taxon>Racocetra</taxon>
    </lineage>
</organism>
<feature type="non-terminal residue" evidence="1">
    <location>
        <position position="1"/>
    </location>
</feature>
<protein>
    <submittedName>
        <fullName evidence="1">3230_t:CDS:1</fullName>
    </submittedName>
</protein>
<comment type="caution">
    <text evidence="1">The sequence shown here is derived from an EMBL/GenBank/DDBJ whole genome shotgun (WGS) entry which is preliminary data.</text>
</comment>
<evidence type="ECO:0000313" key="2">
    <source>
        <dbReference type="Proteomes" id="UP000789920"/>
    </source>
</evidence>
<evidence type="ECO:0000313" key="1">
    <source>
        <dbReference type="EMBL" id="CAG8768840.1"/>
    </source>
</evidence>
<dbReference type="EMBL" id="CAJVQC010039582">
    <property type="protein sequence ID" value="CAG8768840.1"/>
    <property type="molecule type" value="Genomic_DNA"/>
</dbReference>
<keyword evidence="2" id="KW-1185">Reference proteome</keyword>
<gene>
    <name evidence="1" type="ORF">RPERSI_LOCUS16146</name>
</gene>